<comment type="caution">
    <text evidence="1">The sequence shown here is derived from an EMBL/GenBank/DDBJ whole genome shotgun (WGS) entry which is preliminary data.</text>
</comment>
<gene>
    <name evidence="1" type="ORF">HanXRQr2_Chr09g0409351</name>
</gene>
<keyword evidence="2" id="KW-1185">Reference proteome</keyword>
<dbReference type="EMBL" id="MNCJ02000324">
    <property type="protein sequence ID" value="KAF5792738.1"/>
    <property type="molecule type" value="Genomic_DNA"/>
</dbReference>
<evidence type="ECO:0000313" key="2">
    <source>
        <dbReference type="Proteomes" id="UP000215914"/>
    </source>
</evidence>
<evidence type="ECO:0000313" key="1">
    <source>
        <dbReference type="EMBL" id="KAF5792738.1"/>
    </source>
</evidence>
<reference evidence="1" key="2">
    <citation type="submission" date="2020-06" db="EMBL/GenBank/DDBJ databases">
        <title>Helianthus annuus Genome sequencing and assembly Release 2.</title>
        <authorList>
            <person name="Gouzy J."/>
            <person name="Langlade N."/>
            <person name="Munos S."/>
        </authorList>
    </citation>
    <scope>NUCLEOTIDE SEQUENCE</scope>
    <source>
        <tissue evidence="1">Leaves</tissue>
    </source>
</reference>
<organism evidence="1 2">
    <name type="scientific">Helianthus annuus</name>
    <name type="common">Common sunflower</name>
    <dbReference type="NCBI Taxonomy" id="4232"/>
    <lineage>
        <taxon>Eukaryota</taxon>
        <taxon>Viridiplantae</taxon>
        <taxon>Streptophyta</taxon>
        <taxon>Embryophyta</taxon>
        <taxon>Tracheophyta</taxon>
        <taxon>Spermatophyta</taxon>
        <taxon>Magnoliopsida</taxon>
        <taxon>eudicotyledons</taxon>
        <taxon>Gunneridae</taxon>
        <taxon>Pentapetalae</taxon>
        <taxon>asterids</taxon>
        <taxon>campanulids</taxon>
        <taxon>Asterales</taxon>
        <taxon>Asteraceae</taxon>
        <taxon>Asteroideae</taxon>
        <taxon>Heliantheae alliance</taxon>
        <taxon>Heliantheae</taxon>
        <taxon>Helianthus</taxon>
    </lineage>
</organism>
<proteinExistence type="predicted"/>
<reference evidence="1" key="1">
    <citation type="journal article" date="2017" name="Nature">
        <title>The sunflower genome provides insights into oil metabolism, flowering and Asterid evolution.</title>
        <authorList>
            <person name="Badouin H."/>
            <person name="Gouzy J."/>
            <person name="Grassa C.J."/>
            <person name="Murat F."/>
            <person name="Staton S.E."/>
            <person name="Cottret L."/>
            <person name="Lelandais-Briere C."/>
            <person name="Owens G.L."/>
            <person name="Carrere S."/>
            <person name="Mayjonade B."/>
            <person name="Legrand L."/>
            <person name="Gill N."/>
            <person name="Kane N.C."/>
            <person name="Bowers J.E."/>
            <person name="Hubner S."/>
            <person name="Bellec A."/>
            <person name="Berard A."/>
            <person name="Berges H."/>
            <person name="Blanchet N."/>
            <person name="Boniface M.C."/>
            <person name="Brunel D."/>
            <person name="Catrice O."/>
            <person name="Chaidir N."/>
            <person name="Claudel C."/>
            <person name="Donnadieu C."/>
            <person name="Faraut T."/>
            <person name="Fievet G."/>
            <person name="Helmstetter N."/>
            <person name="King M."/>
            <person name="Knapp S.J."/>
            <person name="Lai Z."/>
            <person name="Le Paslier M.C."/>
            <person name="Lippi Y."/>
            <person name="Lorenzon L."/>
            <person name="Mandel J.R."/>
            <person name="Marage G."/>
            <person name="Marchand G."/>
            <person name="Marquand E."/>
            <person name="Bret-Mestries E."/>
            <person name="Morien E."/>
            <person name="Nambeesan S."/>
            <person name="Nguyen T."/>
            <person name="Pegot-Espagnet P."/>
            <person name="Pouilly N."/>
            <person name="Raftis F."/>
            <person name="Sallet E."/>
            <person name="Schiex T."/>
            <person name="Thomas J."/>
            <person name="Vandecasteele C."/>
            <person name="Vares D."/>
            <person name="Vear F."/>
            <person name="Vautrin S."/>
            <person name="Crespi M."/>
            <person name="Mangin B."/>
            <person name="Burke J.M."/>
            <person name="Salse J."/>
            <person name="Munos S."/>
            <person name="Vincourt P."/>
            <person name="Rieseberg L.H."/>
            <person name="Langlade N.B."/>
        </authorList>
    </citation>
    <scope>NUCLEOTIDE SEQUENCE</scope>
    <source>
        <tissue evidence="1">Leaves</tissue>
    </source>
</reference>
<accession>A0A9K3I9E9</accession>
<protein>
    <submittedName>
        <fullName evidence="1">Uncharacterized protein</fullName>
    </submittedName>
</protein>
<sequence>MLAQAYPVKMKWKQLLKLYIGRNKCRREMLQQEYRSCMYRETR</sequence>
<dbReference type="AlphaFoldDB" id="A0A9K3I9E9"/>
<dbReference type="Proteomes" id="UP000215914">
    <property type="component" value="Unassembled WGS sequence"/>
</dbReference>
<name>A0A9K3I9E9_HELAN</name>
<dbReference type="Gramene" id="mRNA:HanXRQr2_Chr09g0409351">
    <property type="protein sequence ID" value="mRNA:HanXRQr2_Chr09g0409351"/>
    <property type="gene ID" value="HanXRQr2_Chr09g0409351"/>
</dbReference>